<proteinExistence type="predicted"/>
<dbReference type="Proteomes" id="UP001465755">
    <property type="component" value="Unassembled WGS sequence"/>
</dbReference>
<dbReference type="AlphaFoldDB" id="A0AAW1NTI5"/>
<evidence type="ECO:0000313" key="2">
    <source>
        <dbReference type="Proteomes" id="UP001465755"/>
    </source>
</evidence>
<comment type="caution">
    <text evidence="1">The sequence shown here is derived from an EMBL/GenBank/DDBJ whole genome shotgun (WGS) entry which is preliminary data.</text>
</comment>
<evidence type="ECO:0000313" key="1">
    <source>
        <dbReference type="EMBL" id="KAK9794079.1"/>
    </source>
</evidence>
<reference evidence="1 2" key="1">
    <citation type="journal article" date="2024" name="Nat. Commun.">
        <title>Phylogenomics reveals the evolutionary origins of lichenization in chlorophyte algae.</title>
        <authorList>
            <person name="Puginier C."/>
            <person name="Libourel C."/>
            <person name="Otte J."/>
            <person name="Skaloud P."/>
            <person name="Haon M."/>
            <person name="Grisel S."/>
            <person name="Petersen M."/>
            <person name="Berrin J.G."/>
            <person name="Delaux P.M."/>
            <person name="Dal Grande F."/>
            <person name="Keller J."/>
        </authorList>
    </citation>
    <scope>NUCLEOTIDE SEQUENCE [LARGE SCALE GENOMIC DNA]</scope>
    <source>
        <strain evidence="1 2">SAG 2036</strain>
    </source>
</reference>
<protein>
    <submittedName>
        <fullName evidence="1">Uncharacterized protein</fullName>
    </submittedName>
</protein>
<gene>
    <name evidence="1" type="ORF">WJX73_010011</name>
</gene>
<organism evidence="1 2">
    <name type="scientific">Symbiochloris irregularis</name>
    <dbReference type="NCBI Taxonomy" id="706552"/>
    <lineage>
        <taxon>Eukaryota</taxon>
        <taxon>Viridiplantae</taxon>
        <taxon>Chlorophyta</taxon>
        <taxon>core chlorophytes</taxon>
        <taxon>Trebouxiophyceae</taxon>
        <taxon>Trebouxiales</taxon>
        <taxon>Trebouxiaceae</taxon>
        <taxon>Symbiochloris</taxon>
    </lineage>
</organism>
<keyword evidence="2" id="KW-1185">Reference proteome</keyword>
<name>A0AAW1NTI5_9CHLO</name>
<dbReference type="EMBL" id="JALJOQ010000142">
    <property type="protein sequence ID" value="KAK9794079.1"/>
    <property type="molecule type" value="Genomic_DNA"/>
</dbReference>
<accession>A0AAW1NTI5</accession>
<sequence length="284" mass="32226">MTFRWDRCFYLHCGVLHTQSTALVSMTGKNPNSPDMNLASANAHEWSFSLSSVKGLLSRNAANAAVFADLRPFNYKGEVYVGHWVKFGWESNVVPTDHSACWSEYNGRFSCDYMAVSRLNFDTQQIELIYHFRQSMFGTPYRMEKNWAFLEHGTKLIVIYSLLPCTVLFVFNPKAPKGAVFHSGFCYQNLTQVEAATGLALQDAHAGYLKEALIVGSFHELKGAHGQRVVRLLLGQGDQYSGYEDVHPATMQWTPMSFPYQLKSLDSLLDAKLDYSRERNKQPH</sequence>